<feature type="chain" id="PRO_5040823512" evidence="10">
    <location>
        <begin position="21"/>
        <end position="143"/>
    </location>
</feature>
<dbReference type="SUPFAM" id="SSF74653">
    <property type="entry name" value="TolA/TonB C-terminal domain"/>
    <property type="match status" value="1"/>
</dbReference>
<dbReference type="NCBIfam" id="TIGR01352">
    <property type="entry name" value="tonB_Cterm"/>
    <property type="match status" value="1"/>
</dbReference>
<comment type="caution">
    <text evidence="12">The sequence shown here is derived from an EMBL/GenBank/DDBJ whole genome shotgun (WGS) entry which is preliminary data.</text>
</comment>
<keyword evidence="5" id="KW-0997">Cell inner membrane</keyword>
<dbReference type="PANTHER" id="PTHR33446:SF2">
    <property type="entry name" value="PROTEIN TONB"/>
    <property type="match status" value="1"/>
</dbReference>
<evidence type="ECO:0000256" key="7">
    <source>
        <dbReference type="ARBA" id="ARBA00022927"/>
    </source>
</evidence>
<dbReference type="GO" id="GO:0031992">
    <property type="term" value="F:energy transducer activity"/>
    <property type="evidence" value="ECO:0007669"/>
    <property type="project" value="TreeGrafter"/>
</dbReference>
<protein>
    <submittedName>
        <fullName evidence="12">Energy transducer TonB</fullName>
    </submittedName>
</protein>
<dbReference type="Gene3D" id="3.30.1150.10">
    <property type="match status" value="1"/>
</dbReference>
<evidence type="ECO:0000313" key="13">
    <source>
        <dbReference type="Proteomes" id="UP001142592"/>
    </source>
</evidence>
<comment type="subcellular location">
    <subcellularLocation>
        <location evidence="1">Cell inner membrane</location>
        <topology evidence="1">Single-pass membrane protein</topology>
        <orientation evidence="1">Periplasmic side</orientation>
    </subcellularLocation>
</comment>
<comment type="similarity">
    <text evidence="2">Belongs to the TonB family.</text>
</comment>
<keyword evidence="6" id="KW-0812">Transmembrane</keyword>
<dbReference type="GO" id="GO:0055085">
    <property type="term" value="P:transmembrane transport"/>
    <property type="evidence" value="ECO:0007669"/>
    <property type="project" value="InterPro"/>
</dbReference>
<dbReference type="PANTHER" id="PTHR33446">
    <property type="entry name" value="PROTEIN TONB-RELATED"/>
    <property type="match status" value="1"/>
</dbReference>
<keyword evidence="4" id="KW-1003">Cell membrane</keyword>
<evidence type="ECO:0000259" key="11">
    <source>
        <dbReference type="PROSITE" id="PS52015"/>
    </source>
</evidence>
<keyword evidence="7" id="KW-0653">Protein transport</keyword>
<accession>A0A9X3IAK5</accession>
<dbReference type="GO" id="GO:0098797">
    <property type="term" value="C:plasma membrane protein complex"/>
    <property type="evidence" value="ECO:0007669"/>
    <property type="project" value="TreeGrafter"/>
</dbReference>
<dbReference type="RefSeq" id="WP_010599642.1">
    <property type="nucleotide sequence ID" value="NZ_JAPJUH010000004.1"/>
</dbReference>
<dbReference type="Pfam" id="PF03544">
    <property type="entry name" value="TonB_C"/>
    <property type="match status" value="1"/>
</dbReference>
<evidence type="ECO:0000256" key="1">
    <source>
        <dbReference type="ARBA" id="ARBA00004383"/>
    </source>
</evidence>
<gene>
    <name evidence="12" type="ORF">OQZ29_13110</name>
</gene>
<dbReference type="InterPro" id="IPR037682">
    <property type="entry name" value="TonB_C"/>
</dbReference>
<evidence type="ECO:0000256" key="10">
    <source>
        <dbReference type="SAM" id="SignalP"/>
    </source>
</evidence>
<evidence type="ECO:0000256" key="2">
    <source>
        <dbReference type="ARBA" id="ARBA00006555"/>
    </source>
</evidence>
<evidence type="ECO:0000256" key="5">
    <source>
        <dbReference type="ARBA" id="ARBA00022519"/>
    </source>
</evidence>
<reference evidence="12" key="1">
    <citation type="submission" date="2022-11" db="EMBL/GenBank/DDBJ databases">
        <authorList>
            <person name="Graham C."/>
            <person name="Newman J.D."/>
        </authorList>
    </citation>
    <scope>NUCLEOTIDE SEQUENCE</scope>
    <source>
        <strain evidence="12">DSM 19486</strain>
    </source>
</reference>
<dbReference type="InterPro" id="IPR051045">
    <property type="entry name" value="TonB-dependent_transducer"/>
</dbReference>
<keyword evidence="13" id="KW-1185">Reference proteome</keyword>
<dbReference type="EMBL" id="JAPJUH010000004">
    <property type="protein sequence ID" value="MCX3265693.1"/>
    <property type="molecule type" value="Genomic_DNA"/>
</dbReference>
<feature type="domain" description="TonB C-terminal" evidence="11">
    <location>
        <begin position="54"/>
        <end position="143"/>
    </location>
</feature>
<evidence type="ECO:0000256" key="6">
    <source>
        <dbReference type="ARBA" id="ARBA00022692"/>
    </source>
</evidence>
<evidence type="ECO:0000256" key="8">
    <source>
        <dbReference type="ARBA" id="ARBA00022989"/>
    </source>
</evidence>
<dbReference type="Proteomes" id="UP001142592">
    <property type="component" value="Unassembled WGS sequence"/>
</dbReference>
<keyword evidence="9" id="KW-0472">Membrane</keyword>
<proteinExistence type="inferred from homology"/>
<organism evidence="12 13">
    <name type="scientific">Pedobacter agri</name>
    <dbReference type="NCBI Taxonomy" id="454586"/>
    <lineage>
        <taxon>Bacteria</taxon>
        <taxon>Pseudomonadati</taxon>
        <taxon>Bacteroidota</taxon>
        <taxon>Sphingobacteriia</taxon>
        <taxon>Sphingobacteriales</taxon>
        <taxon>Sphingobacteriaceae</taxon>
        <taxon>Pedobacter</taxon>
    </lineage>
</organism>
<keyword evidence="3" id="KW-0813">Transport</keyword>
<evidence type="ECO:0000256" key="4">
    <source>
        <dbReference type="ARBA" id="ARBA00022475"/>
    </source>
</evidence>
<dbReference type="PROSITE" id="PS52015">
    <property type="entry name" value="TONB_CTD"/>
    <property type="match status" value="1"/>
</dbReference>
<keyword evidence="8" id="KW-1133">Transmembrane helix</keyword>
<dbReference type="GO" id="GO:0015031">
    <property type="term" value="P:protein transport"/>
    <property type="evidence" value="ECO:0007669"/>
    <property type="project" value="UniProtKB-KW"/>
</dbReference>
<evidence type="ECO:0000256" key="9">
    <source>
        <dbReference type="ARBA" id="ARBA00023136"/>
    </source>
</evidence>
<name>A0A9X3IAK5_9SPHI</name>
<dbReference type="InterPro" id="IPR006260">
    <property type="entry name" value="TonB/TolA_C"/>
</dbReference>
<feature type="signal peptide" evidence="10">
    <location>
        <begin position="1"/>
        <end position="20"/>
    </location>
</feature>
<dbReference type="AlphaFoldDB" id="A0A9X3IAK5"/>
<evidence type="ECO:0000256" key="3">
    <source>
        <dbReference type="ARBA" id="ARBA00022448"/>
    </source>
</evidence>
<sequence>MIKISITLIVSIACITSAFAQDEVKKQKSSFHIDSLAKEKFDFFSIEKQPEYPGGLKNFYQYLGNSIRYPKQAYKDKVGGQVVLSFVVEKDGSLTNAKVVRGVRDDIDTEAIRVIMQSPKWNPGIQNGKPVRVKYNINVNFAP</sequence>
<evidence type="ECO:0000313" key="12">
    <source>
        <dbReference type="EMBL" id="MCX3265693.1"/>
    </source>
</evidence>
<keyword evidence="10" id="KW-0732">Signal</keyword>